<dbReference type="InterPro" id="IPR046368">
    <property type="entry name" value="Tag1"/>
</dbReference>
<evidence type="ECO:0000313" key="3">
    <source>
        <dbReference type="EMBL" id="EZG81149.1"/>
    </source>
</evidence>
<dbReference type="GO" id="GO:0016020">
    <property type="term" value="C:membrane"/>
    <property type="evidence" value="ECO:0007669"/>
    <property type="project" value="TreeGrafter"/>
</dbReference>
<keyword evidence="2" id="KW-0472">Membrane</keyword>
<reference evidence="3" key="1">
    <citation type="submission" date="2013-12" db="EMBL/GenBank/DDBJ databases">
        <authorList>
            <person name="Omoto C.K."/>
            <person name="Sibley D."/>
            <person name="Venepally P."/>
            <person name="Hadjithomas M."/>
            <person name="Karamycheva S."/>
            <person name="Brunk B."/>
            <person name="Roos D."/>
            <person name="Caler E."/>
            <person name="Lorenzi H."/>
        </authorList>
    </citation>
    <scope>NUCLEOTIDE SEQUENCE</scope>
</reference>
<proteinExistence type="predicted"/>
<keyword evidence="2" id="KW-1133">Transmembrane helix</keyword>
<feature type="compositionally biased region" description="Low complexity" evidence="1">
    <location>
        <begin position="1"/>
        <end position="31"/>
    </location>
</feature>
<protein>
    <submittedName>
        <fullName evidence="3">Transmembrane protein</fullName>
    </submittedName>
</protein>
<feature type="compositionally biased region" description="Gly residues" evidence="1">
    <location>
        <begin position="1030"/>
        <end position="1071"/>
    </location>
</feature>
<evidence type="ECO:0000313" key="4">
    <source>
        <dbReference type="Proteomes" id="UP000019763"/>
    </source>
</evidence>
<evidence type="ECO:0000256" key="2">
    <source>
        <dbReference type="SAM" id="Phobius"/>
    </source>
</evidence>
<organism evidence="3 4">
    <name type="scientific">Gregarina niphandrodes</name>
    <name type="common">Septate eugregarine</name>
    <dbReference type="NCBI Taxonomy" id="110365"/>
    <lineage>
        <taxon>Eukaryota</taxon>
        <taxon>Sar</taxon>
        <taxon>Alveolata</taxon>
        <taxon>Apicomplexa</taxon>
        <taxon>Conoidasida</taxon>
        <taxon>Gregarinasina</taxon>
        <taxon>Eugregarinorida</taxon>
        <taxon>Gregarinidae</taxon>
        <taxon>Gregarina</taxon>
    </lineage>
</organism>
<feature type="compositionally biased region" description="Low complexity" evidence="1">
    <location>
        <begin position="398"/>
        <end position="414"/>
    </location>
</feature>
<dbReference type="RefSeq" id="XP_011134264.1">
    <property type="nucleotide sequence ID" value="XM_011135962.1"/>
</dbReference>
<feature type="compositionally biased region" description="Polar residues" evidence="1">
    <location>
        <begin position="548"/>
        <end position="557"/>
    </location>
</feature>
<dbReference type="GeneID" id="22910992"/>
<feature type="compositionally biased region" description="Acidic residues" evidence="1">
    <location>
        <begin position="275"/>
        <end position="289"/>
    </location>
</feature>
<accession>A0A023BBT6</accession>
<sequence>MSSTEEVLAGQAAAAESAAAEPAAADSVVTDADVDPTGADLATGGGAPSRGDGMRGLKRWYRSFSRRLENHAEERAASRTDFEDQESTRSLYFANRDQDSFKQRVLDALDTLQAKWSCFTEELRAKLSRKSSEMAPVGNQFLIGEESSTRKTWIKRHWRLLTASLLIATLIIGIGLSVILCIVVPNQIEKIVNSAELIPESTDIGKVTGTGFNLKVQGRLLSPAAVTARITNNKPLTVYYVDRPYFDARRTRVLLRNNDQRVLQDLAGTSANGGMDEDEAAPDEGEPDGGEMKAKVSRDGSLVNIGALLLDESSVDGSSRTKYVASGVMTVENDSEFFRIIRATINGIGTKWFLEGLVDVHVAGLKFGNIPFHRYFELSIVEPSPTTVEGLPSDLENSSYSSSGSTTSSAGTASEAVPPAGTLGAQAAGDASAGVPPQTAVGGLLSPENVIIDKISLLEKSSSSVHLPLLVEGNVMNKGNISIDSLGSVVMQIRSNNVTIGEVETPNLGFMKSLNPFRFRGKLINSPELQRVFARFLDPNQEGDIWSSPRQLSTSVDGPSGGGPQVVDEDLVEGRQLQERSGGTVNISLLPKDDLILSAALAGIDMDFPLPNVTLESGLVSHLYVESTGLSDTITTSLMKMDSYNRIVLDNGEYSRQGFPAWPSDLVLMTPSRETRRALHGERRRFRRLLKEKGSTRKEIKRALRVSQPGWEAAYYGGRDDAGEDGQYPMEQSDEDDVIEAGSHDLRSNDPRPDLTSNDRHYHREFIEIGYAHPRFDERDSKKMVFGDDQQVANGIPFPGYQLPHLTGWTHNTYEYDAGATDWDSYQDKREPSSAYHGLWVPAQRLPGAGDSKAWEPGYGSDINAGRAVSATWSKPLADIHHSRSAHAGGLPQKGDLYQKGGLPRVGRLPATLYEYGGGGAPSVFYEDDAASVQRYPPSSGDEMFFSEETGASYYARGRDRRLVSPSAVGGRRQLQADPLSNIMGSVLRAVTSTLSDLQSASNSFSSLSGSSPAADNSSGADSSPASGASLGGDSFGGGSSSGGSSSGGSLSGGSSNGGSSNGGSSNGGSSSGDESWIEEPSSLRDSVPVPSNGQTARPAWQLLSEVGRAVGSNILMAVREASNQGLRAAGDVADTVAGLSQGSSSASYSGGASLSPIGIIQWKEPLASVLDRVAVSLGSTLPITGTLVAGFWTPFAETDLVDADITSNLTFVLGAREFSGFGMTATATAGRIESGSDTYNCEKALSATTKNSSSSGDPVAHTFANEEHVQKGVLEGKMVMQRVLLEANLSVGDSITELLSGLLELNQALLIKTQEMSLAARLRINNEEMTLSEKHVAQTVQLGGGAVSNSSDGGNRIIDLKLRRLYVPPNTPELTLIVELAVLSALPTEIKIESPIYLDWMSQDLVGGPVTIPRVQVRKGSNSIIAYVGFYKDRLASLLLPMALQVYRSQTLPICITARSNTSDEETQVQRKTSSLFSEAVNTVVDNLQSYCIDVTLGAQETKLMGEVVIPFVSQLTKTVHI</sequence>
<dbReference type="PANTHER" id="PTHR35895:SF1">
    <property type="entry name" value="LIPID-BINDING SERUM GLYCOPROTEIN C-TERMINAL DOMAIN-CONTAINING PROTEIN"/>
    <property type="match status" value="1"/>
</dbReference>
<feature type="region of interest" description="Disordered" evidence="1">
    <location>
        <begin position="1"/>
        <end position="54"/>
    </location>
</feature>
<feature type="region of interest" description="Disordered" evidence="1">
    <location>
        <begin position="715"/>
        <end position="734"/>
    </location>
</feature>
<comment type="caution">
    <text evidence="3">The sequence shown here is derived from an EMBL/GenBank/DDBJ whole genome shotgun (WGS) entry which is preliminary data.</text>
</comment>
<dbReference type="EMBL" id="AFNH02000145">
    <property type="protein sequence ID" value="EZG81149.1"/>
    <property type="molecule type" value="Genomic_DNA"/>
</dbReference>
<keyword evidence="2 3" id="KW-0812">Transmembrane</keyword>
<feature type="region of interest" description="Disordered" evidence="1">
    <location>
        <begin position="267"/>
        <end position="295"/>
    </location>
</feature>
<feature type="compositionally biased region" description="Low complexity" evidence="1">
    <location>
        <begin position="1001"/>
        <end position="1029"/>
    </location>
</feature>
<dbReference type="VEuPathDB" id="CryptoDB:GNI_020000"/>
<dbReference type="PANTHER" id="PTHR35895">
    <property type="entry name" value="CHROMOSOME 16, WHOLE GENOME SHOTGUN SEQUENCE"/>
    <property type="match status" value="1"/>
</dbReference>
<feature type="region of interest" description="Disordered" evidence="1">
    <location>
        <begin position="544"/>
        <end position="565"/>
    </location>
</feature>
<feature type="region of interest" description="Disordered" evidence="1">
    <location>
        <begin position="1001"/>
        <end position="1096"/>
    </location>
</feature>
<dbReference type="Proteomes" id="UP000019763">
    <property type="component" value="Unassembled WGS sequence"/>
</dbReference>
<name>A0A023BBT6_GRENI</name>
<gene>
    <name evidence="3" type="ORF">GNI_020000</name>
</gene>
<keyword evidence="4" id="KW-1185">Reference proteome</keyword>
<feature type="region of interest" description="Disordered" evidence="1">
    <location>
        <begin position="389"/>
        <end position="434"/>
    </location>
</feature>
<evidence type="ECO:0000256" key="1">
    <source>
        <dbReference type="SAM" id="MobiDB-lite"/>
    </source>
</evidence>
<feature type="transmembrane region" description="Helical" evidence="2">
    <location>
        <begin position="160"/>
        <end position="185"/>
    </location>
</feature>